<organism evidence="14 15">
    <name type="scientific">Eubacterium cellulosolvens (strain ATCC 43171 / JCM 9499 / 6)</name>
    <name type="common">Cillobacterium cellulosolvens</name>
    <dbReference type="NCBI Taxonomy" id="633697"/>
    <lineage>
        <taxon>Bacteria</taxon>
        <taxon>Bacillati</taxon>
        <taxon>Bacillota</taxon>
        <taxon>Clostridia</taxon>
        <taxon>Eubacteriales</taxon>
        <taxon>Eubacteriaceae</taxon>
        <taxon>Eubacterium</taxon>
    </lineage>
</organism>
<evidence type="ECO:0000313" key="15">
    <source>
        <dbReference type="Proteomes" id="UP000005753"/>
    </source>
</evidence>
<dbReference type="InterPro" id="IPR020612">
    <property type="entry name" value="Methylthiotransferase_CS"/>
</dbReference>
<evidence type="ECO:0000256" key="8">
    <source>
        <dbReference type="ARBA" id="ARBA00023014"/>
    </source>
</evidence>
<dbReference type="EC" id="2.8.4.4" evidence="10"/>
<feature type="binding site" evidence="10">
    <location>
        <position position="161"/>
    </location>
    <ligand>
        <name>[4Fe-4S] cluster</name>
        <dbReference type="ChEBI" id="CHEBI:49883"/>
        <label>2</label>
        <note>4Fe-4S-S-AdoMet</note>
    </ligand>
</feature>
<dbReference type="PANTHER" id="PTHR43837:SF1">
    <property type="entry name" value="RIBOSOMAL PROTEIN US12 METHYLTHIOTRANSFERASE RIMO"/>
    <property type="match status" value="1"/>
</dbReference>
<dbReference type="eggNOG" id="COG0621">
    <property type="taxonomic scope" value="Bacteria"/>
</dbReference>
<keyword evidence="6 10" id="KW-0479">Metal-binding</keyword>
<feature type="binding site" evidence="10">
    <location>
        <position position="158"/>
    </location>
    <ligand>
        <name>[4Fe-4S] cluster</name>
        <dbReference type="ChEBI" id="CHEBI:49883"/>
        <label>2</label>
        <note>4Fe-4S-S-AdoMet</note>
    </ligand>
</feature>
<dbReference type="InterPro" id="IPR038135">
    <property type="entry name" value="Methylthiotransferase_N_sf"/>
</dbReference>
<dbReference type="PROSITE" id="PS01278">
    <property type="entry name" value="MTTASE_RADICAL"/>
    <property type="match status" value="1"/>
</dbReference>
<evidence type="ECO:0000256" key="4">
    <source>
        <dbReference type="ARBA" id="ARBA00022679"/>
    </source>
</evidence>
<dbReference type="NCBIfam" id="TIGR01125">
    <property type="entry name" value="30S ribosomal protein S12 methylthiotransferase RimO"/>
    <property type="match status" value="1"/>
</dbReference>
<keyword evidence="5 10" id="KW-0949">S-adenosyl-L-methionine</keyword>
<dbReference type="GO" id="GO:0035597">
    <property type="term" value="F:tRNA-2-methylthio-N(6)-dimethylallyladenosine(37) synthase activity"/>
    <property type="evidence" value="ECO:0007669"/>
    <property type="project" value="UniProtKB-EC"/>
</dbReference>
<evidence type="ECO:0000256" key="10">
    <source>
        <dbReference type="HAMAP-Rule" id="MF_01865"/>
    </source>
</evidence>
<evidence type="ECO:0000256" key="1">
    <source>
        <dbReference type="ARBA" id="ARBA00003234"/>
    </source>
</evidence>
<gene>
    <name evidence="10" type="primary">rimO</name>
    <name evidence="14" type="ORF">EubceDRAFT1_0270</name>
</gene>
<dbReference type="InterPro" id="IPR023404">
    <property type="entry name" value="rSAM_horseshoe"/>
</dbReference>
<comment type="function">
    <text evidence="1">Catalyzes the methylthiolation of N6-(dimethylallyl)adenosine (i(6)A), leading to the formation of 2-methylthio-N6-(dimethylallyl)adenosine (ms(2)i(6)A) at position 37 in tRNAs that read codons beginning with uridine.</text>
</comment>
<dbReference type="HAMAP" id="MF_01865">
    <property type="entry name" value="MTTase_RimO"/>
    <property type="match status" value="1"/>
</dbReference>
<dbReference type="SFLD" id="SFLDG01061">
    <property type="entry name" value="methylthiotransferase"/>
    <property type="match status" value="1"/>
</dbReference>
<evidence type="ECO:0000256" key="3">
    <source>
        <dbReference type="ARBA" id="ARBA00022490"/>
    </source>
</evidence>
<evidence type="ECO:0000256" key="2">
    <source>
        <dbReference type="ARBA" id="ARBA00022485"/>
    </source>
</evidence>
<dbReference type="GO" id="GO:0005840">
    <property type="term" value="C:ribosome"/>
    <property type="evidence" value="ECO:0007669"/>
    <property type="project" value="UniProtKB-KW"/>
</dbReference>
<comment type="catalytic activity">
    <reaction evidence="10">
        <text>L-aspartate(89)-[ribosomal protein uS12]-hydrogen + (sulfur carrier)-SH + AH2 + 2 S-adenosyl-L-methionine = 3-methylsulfanyl-L-aspartate(89)-[ribosomal protein uS12]-hydrogen + (sulfur carrier)-H + 5'-deoxyadenosine + L-methionine + A + S-adenosyl-L-homocysteine + 2 H(+)</text>
        <dbReference type="Rhea" id="RHEA:37087"/>
        <dbReference type="Rhea" id="RHEA-COMP:10460"/>
        <dbReference type="Rhea" id="RHEA-COMP:10461"/>
        <dbReference type="Rhea" id="RHEA-COMP:14737"/>
        <dbReference type="Rhea" id="RHEA-COMP:14739"/>
        <dbReference type="ChEBI" id="CHEBI:13193"/>
        <dbReference type="ChEBI" id="CHEBI:15378"/>
        <dbReference type="ChEBI" id="CHEBI:17319"/>
        <dbReference type="ChEBI" id="CHEBI:17499"/>
        <dbReference type="ChEBI" id="CHEBI:29917"/>
        <dbReference type="ChEBI" id="CHEBI:29961"/>
        <dbReference type="ChEBI" id="CHEBI:57844"/>
        <dbReference type="ChEBI" id="CHEBI:57856"/>
        <dbReference type="ChEBI" id="CHEBI:59789"/>
        <dbReference type="ChEBI" id="CHEBI:64428"/>
        <dbReference type="ChEBI" id="CHEBI:73599"/>
        <dbReference type="EC" id="2.8.4.4"/>
    </reaction>
</comment>
<dbReference type="GO" id="GO:0051539">
    <property type="term" value="F:4 iron, 4 sulfur cluster binding"/>
    <property type="evidence" value="ECO:0007669"/>
    <property type="project" value="UniProtKB-UniRule"/>
</dbReference>
<dbReference type="FunFam" id="3.40.50.12160:FF:000003">
    <property type="entry name" value="CDK5 regulatory subunit-associated protein 1"/>
    <property type="match status" value="1"/>
</dbReference>
<accession>I5AQQ7</accession>
<dbReference type="InterPro" id="IPR005839">
    <property type="entry name" value="Methylthiotransferase"/>
</dbReference>
<dbReference type="Pfam" id="PF00919">
    <property type="entry name" value="UPF0004"/>
    <property type="match status" value="1"/>
</dbReference>
<dbReference type="SMART" id="SM00729">
    <property type="entry name" value="Elp3"/>
    <property type="match status" value="1"/>
</dbReference>
<feature type="binding site" evidence="10">
    <location>
        <position position="154"/>
    </location>
    <ligand>
        <name>[4Fe-4S] cluster</name>
        <dbReference type="ChEBI" id="CHEBI:49883"/>
        <label>2</label>
        <note>4Fe-4S-S-AdoMet</note>
    </ligand>
</feature>
<evidence type="ECO:0000259" key="12">
    <source>
        <dbReference type="PROSITE" id="PS51449"/>
    </source>
</evidence>
<comment type="catalytic activity">
    <reaction evidence="9">
        <text>N(6)-dimethylallyladenosine(37) in tRNA + (sulfur carrier)-SH + AH2 + 2 S-adenosyl-L-methionine = 2-methylsulfanyl-N(6)-dimethylallyladenosine(37) in tRNA + (sulfur carrier)-H + 5'-deoxyadenosine + L-methionine + A + S-adenosyl-L-homocysteine + 2 H(+)</text>
        <dbReference type="Rhea" id="RHEA:37067"/>
        <dbReference type="Rhea" id="RHEA-COMP:10375"/>
        <dbReference type="Rhea" id="RHEA-COMP:10376"/>
        <dbReference type="Rhea" id="RHEA-COMP:14737"/>
        <dbReference type="Rhea" id="RHEA-COMP:14739"/>
        <dbReference type="ChEBI" id="CHEBI:13193"/>
        <dbReference type="ChEBI" id="CHEBI:15378"/>
        <dbReference type="ChEBI" id="CHEBI:17319"/>
        <dbReference type="ChEBI" id="CHEBI:17499"/>
        <dbReference type="ChEBI" id="CHEBI:29917"/>
        <dbReference type="ChEBI" id="CHEBI:57844"/>
        <dbReference type="ChEBI" id="CHEBI:57856"/>
        <dbReference type="ChEBI" id="CHEBI:59789"/>
        <dbReference type="ChEBI" id="CHEBI:64428"/>
        <dbReference type="ChEBI" id="CHEBI:74415"/>
        <dbReference type="ChEBI" id="CHEBI:74417"/>
        <dbReference type="EC" id="2.8.4.3"/>
    </reaction>
</comment>
<dbReference type="GO" id="GO:0005829">
    <property type="term" value="C:cytosol"/>
    <property type="evidence" value="ECO:0007669"/>
    <property type="project" value="TreeGrafter"/>
</dbReference>
<dbReference type="AlphaFoldDB" id="I5AQQ7"/>
<feature type="domain" description="TRAM" evidence="11">
    <location>
        <begin position="373"/>
        <end position="441"/>
    </location>
</feature>
<proteinExistence type="inferred from homology"/>
<evidence type="ECO:0000256" key="6">
    <source>
        <dbReference type="ARBA" id="ARBA00022723"/>
    </source>
</evidence>
<dbReference type="CDD" id="cd01335">
    <property type="entry name" value="Radical_SAM"/>
    <property type="match status" value="1"/>
</dbReference>
<feature type="binding site" evidence="10">
    <location>
        <position position="46"/>
    </location>
    <ligand>
        <name>[4Fe-4S] cluster</name>
        <dbReference type="ChEBI" id="CHEBI:49883"/>
        <label>1</label>
    </ligand>
</feature>
<dbReference type="InterPro" id="IPR006638">
    <property type="entry name" value="Elp3/MiaA/NifB-like_rSAM"/>
</dbReference>
<dbReference type="PROSITE" id="PS50926">
    <property type="entry name" value="TRAM"/>
    <property type="match status" value="1"/>
</dbReference>
<dbReference type="InterPro" id="IPR058240">
    <property type="entry name" value="rSAM_sf"/>
</dbReference>
<dbReference type="OrthoDB" id="9805215at2"/>
<dbReference type="InterPro" id="IPR007197">
    <property type="entry name" value="rSAM"/>
</dbReference>
<sequence length="453" mass="51146">MKVLFISLGCDKNLVDAEHMLGSLAGRGYEMTDDETEAEIIIVNTCCFIDSAKEESVNTILDMARYKTEGKCHTLIVTGCVAERYKEEVLEEIPEVDAIVGTNSYNKIEEAILKVGEGARPAILEPLNYIPKGEKRRVMATGGFFEYLKIAEGCDRHCTYCAIPDMRGPYRSVPMEDLLEEARGLAADGVKELILVAQETTLYGTDLYNEKRLHILLKELCKIEDIHWIRVLYCYPEEIYPELIQTMKEEPKICHYMDIPIQHANDEILKKMGRKTSRADLVRVVNTLRQEIPDIAIRTTLITGFPGETEAQFEDVCDFIREMKFDRLGVFTYSCEEGTAAARMDGQIDEEVMKDRQDALMTIQQEISSERGQSLIGSTLEVFIEGYMSQENAYVGRTYADIPNVDGMIFIQTSETLNSGDFVKVLVTAAMEYDLIGQLVDDETDELLGKSAE</sequence>
<comment type="similarity">
    <text evidence="10">Belongs to the methylthiotransferase family. RimO subfamily.</text>
</comment>
<reference evidence="14 15" key="2">
    <citation type="submission" date="2012-02" db="EMBL/GenBank/DDBJ databases">
        <title>Improved High-Quality Draft sequence of Eubacterium cellulosolvens 6.</title>
        <authorList>
            <consortium name="US DOE Joint Genome Institute"/>
            <person name="Lucas S."/>
            <person name="Han J."/>
            <person name="Lapidus A."/>
            <person name="Cheng J.-F."/>
            <person name="Goodwin L."/>
            <person name="Pitluck S."/>
            <person name="Peters L."/>
            <person name="Mikhailova N."/>
            <person name="Gu W."/>
            <person name="Detter J.C."/>
            <person name="Han C."/>
            <person name="Tapia R."/>
            <person name="Land M."/>
            <person name="Hauser L."/>
            <person name="Kyrpides N."/>
            <person name="Ivanova N."/>
            <person name="Pagani I."/>
            <person name="Johnson E."/>
            <person name="Mukhopadhyay B."/>
            <person name="Anderson I."/>
            <person name="Woyke T."/>
        </authorList>
    </citation>
    <scope>NUCLEOTIDE SEQUENCE [LARGE SCALE GENOMIC DNA]</scope>
    <source>
        <strain evidence="14 15">6</strain>
    </source>
</reference>
<dbReference type="InterPro" id="IPR013848">
    <property type="entry name" value="Methylthiotransferase_N"/>
</dbReference>
<keyword evidence="14" id="KW-0687">Ribonucleoprotein</keyword>
<feature type="binding site" evidence="10">
    <location>
        <position position="80"/>
    </location>
    <ligand>
        <name>[4Fe-4S] cluster</name>
        <dbReference type="ChEBI" id="CHEBI:49883"/>
        <label>1</label>
    </ligand>
</feature>
<keyword evidence="3 10" id="KW-0963">Cytoplasm</keyword>
<name>I5AQQ7_EUBC6</name>
<dbReference type="Pfam" id="PF04055">
    <property type="entry name" value="Radical_SAM"/>
    <property type="match status" value="1"/>
</dbReference>
<dbReference type="SFLD" id="SFLDF00274">
    <property type="entry name" value="ribosomal_protein_S12_methylth"/>
    <property type="match status" value="1"/>
</dbReference>
<dbReference type="SFLD" id="SFLDS00029">
    <property type="entry name" value="Radical_SAM"/>
    <property type="match status" value="1"/>
</dbReference>
<evidence type="ECO:0000259" key="13">
    <source>
        <dbReference type="PROSITE" id="PS51918"/>
    </source>
</evidence>
<dbReference type="SFLD" id="SFLDG01082">
    <property type="entry name" value="B12-binding_domain_containing"/>
    <property type="match status" value="1"/>
</dbReference>
<dbReference type="GO" id="GO:0103039">
    <property type="term" value="F:protein methylthiotransferase activity"/>
    <property type="evidence" value="ECO:0007669"/>
    <property type="project" value="UniProtKB-EC"/>
</dbReference>
<dbReference type="Proteomes" id="UP000005753">
    <property type="component" value="Chromosome"/>
</dbReference>
<feature type="domain" description="MTTase N-terminal" evidence="12">
    <location>
        <begin position="1"/>
        <end position="117"/>
    </location>
</feature>
<reference evidence="14 15" key="1">
    <citation type="submission" date="2010-08" db="EMBL/GenBank/DDBJ databases">
        <authorList>
            <consortium name="US DOE Joint Genome Institute (JGI-PGF)"/>
            <person name="Lucas S."/>
            <person name="Copeland A."/>
            <person name="Lapidus A."/>
            <person name="Cheng J.-F."/>
            <person name="Bruce D."/>
            <person name="Goodwin L."/>
            <person name="Pitluck S."/>
            <person name="Land M.L."/>
            <person name="Hauser L."/>
            <person name="Chang Y.-J."/>
            <person name="Anderson I.J."/>
            <person name="Johnson E."/>
            <person name="Mulhopadhyay B."/>
            <person name="Kyrpides N."/>
            <person name="Woyke T.J."/>
        </authorList>
    </citation>
    <scope>NUCLEOTIDE SEQUENCE [LARGE SCALE GENOMIC DNA]</scope>
    <source>
        <strain evidence="14 15">6</strain>
    </source>
</reference>
<keyword evidence="8 10" id="KW-0411">Iron-sulfur</keyword>
<dbReference type="SUPFAM" id="SSF102114">
    <property type="entry name" value="Radical SAM enzymes"/>
    <property type="match status" value="1"/>
</dbReference>
<dbReference type="Pfam" id="PF18693">
    <property type="entry name" value="TRAM_2"/>
    <property type="match status" value="1"/>
</dbReference>
<evidence type="ECO:0000256" key="7">
    <source>
        <dbReference type="ARBA" id="ARBA00023004"/>
    </source>
</evidence>
<dbReference type="FunFam" id="3.80.30.20:FF:000001">
    <property type="entry name" value="tRNA-2-methylthio-N(6)-dimethylallyladenosine synthase 2"/>
    <property type="match status" value="1"/>
</dbReference>
<dbReference type="InterPro" id="IPR012340">
    <property type="entry name" value="NA-bd_OB-fold"/>
</dbReference>
<dbReference type="PROSITE" id="PS51918">
    <property type="entry name" value="RADICAL_SAM"/>
    <property type="match status" value="1"/>
</dbReference>
<evidence type="ECO:0000256" key="5">
    <source>
        <dbReference type="ARBA" id="ARBA00022691"/>
    </source>
</evidence>
<evidence type="ECO:0000313" key="14">
    <source>
        <dbReference type="EMBL" id="EIM56130.1"/>
    </source>
</evidence>
<dbReference type="InterPro" id="IPR002792">
    <property type="entry name" value="TRAM_dom"/>
</dbReference>
<keyword evidence="7 10" id="KW-0408">Iron</keyword>
<dbReference type="PANTHER" id="PTHR43837">
    <property type="entry name" value="RIBOSOMAL PROTEIN S12 METHYLTHIOTRANSFERASE RIMO"/>
    <property type="match status" value="1"/>
</dbReference>
<dbReference type="InterPro" id="IPR005840">
    <property type="entry name" value="Ribosomal_uS12_MeSTrfase_RimO"/>
</dbReference>
<keyword evidence="2 10" id="KW-0004">4Fe-4S</keyword>
<evidence type="ECO:0000259" key="11">
    <source>
        <dbReference type="PROSITE" id="PS50926"/>
    </source>
</evidence>
<keyword evidence="4 10" id="KW-0808">Transferase</keyword>
<dbReference type="NCBIfam" id="TIGR00089">
    <property type="entry name" value="MiaB/RimO family radical SAM methylthiotransferase"/>
    <property type="match status" value="1"/>
</dbReference>
<comment type="subcellular location">
    <subcellularLocation>
        <location evidence="10">Cytoplasm</location>
    </subcellularLocation>
</comment>
<feature type="binding site" evidence="10">
    <location>
        <position position="10"/>
    </location>
    <ligand>
        <name>[4Fe-4S] cluster</name>
        <dbReference type="ChEBI" id="CHEBI:49883"/>
        <label>1</label>
    </ligand>
</feature>
<dbReference type="GO" id="GO:0046872">
    <property type="term" value="F:metal ion binding"/>
    <property type="evidence" value="ECO:0007669"/>
    <property type="project" value="UniProtKB-KW"/>
</dbReference>
<dbReference type="GO" id="GO:0035599">
    <property type="term" value="F:aspartic acid methylthiotransferase activity"/>
    <property type="evidence" value="ECO:0007669"/>
    <property type="project" value="TreeGrafter"/>
</dbReference>
<dbReference type="Gene3D" id="2.40.50.140">
    <property type="entry name" value="Nucleic acid-binding proteins"/>
    <property type="match status" value="1"/>
</dbReference>
<keyword evidence="15" id="KW-1185">Reference proteome</keyword>
<dbReference type="STRING" id="633697.EubceDRAFT1_0270"/>
<dbReference type="EMBL" id="CM001487">
    <property type="protein sequence ID" value="EIM56130.1"/>
    <property type="molecule type" value="Genomic_DNA"/>
</dbReference>
<dbReference type="HOGENOM" id="CLU_018697_0_1_9"/>
<feature type="domain" description="Radical SAM core" evidence="13">
    <location>
        <begin position="140"/>
        <end position="371"/>
    </location>
</feature>
<dbReference type="Gene3D" id="3.80.30.20">
    <property type="entry name" value="tm_1862 like domain"/>
    <property type="match status" value="1"/>
</dbReference>
<evidence type="ECO:0000256" key="9">
    <source>
        <dbReference type="ARBA" id="ARBA00051425"/>
    </source>
</evidence>
<comment type="function">
    <text evidence="10">Catalyzes the methylthiolation of an aspartic acid residue of ribosomal protein uS12.</text>
</comment>
<keyword evidence="14" id="KW-0689">Ribosomal protein</keyword>
<comment type="cofactor">
    <cofactor evidence="10">
        <name>[4Fe-4S] cluster</name>
        <dbReference type="ChEBI" id="CHEBI:49883"/>
    </cofactor>
    <text evidence="10">Binds 2 [4Fe-4S] clusters. One cluster is coordinated with 3 cysteines and an exchangeable S-adenosyl-L-methionine.</text>
</comment>
<dbReference type="PROSITE" id="PS51449">
    <property type="entry name" value="MTTASE_N"/>
    <property type="match status" value="1"/>
</dbReference>
<protein>
    <recommendedName>
        <fullName evidence="10">Ribosomal protein uS12 methylthiotransferase RimO</fullName>
        <shortName evidence="10">uS12 MTTase</shortName>
        <shortName evidence="10">uS12 methylthiotransferase</shortName>
        <ecNumber evidence="10">2.8.4.4</ecNumber>
    </recommendedName>
    <alternativeName>
        <fullName evidence="10">Ribosomal protein uS12 (aspartate-C(3))-methylthiotransferase</fullName>
    </alternativeName>
    <alternativeName>
        <fullName evidence="10">Ribosome maturation factor RimO</fullName>
    </alternativeName>
</protein>
<dbReference type="Gene3D" id="3.40.50.12160">
    <property type="entry name" value="Methylthiotransferase, N-terminal domain"/>
    <property type="match status" value="1"/>
</dbReference>